<evidence type="ECO:0008006" key="3">
    <source>
        <dbReference type="Google" id="ProtNLM"/>
    </source>
</evidence>
<dbReference type="EMBL" id="CP142727">
    <property type="protein sequence ID" value="WUR02712.1"/>
    <property type="molecule type" value="Genomic_DNA"/>
</dbReference>
<accession>A0AAX4J9Q9</accession>
<dbReference type="GeneID" id="90540521"/>
<dbReference type="Proteomes" id="UP001334084">
    <property type="component" value="Chromosome 2"/>
</dbReference>
<dbReference type="RefSeq" id="XP_065328857.1">
    <property type="nucleotide sequence ID" value="XM_065472785.1"/>
</dbReference>
<reference evidence="1" key="1">
    <citation type="journal article" date="2024" name="BMC Genomics">
        <title>Functional annotation of a divergent genome using sequence and structure-based similarity.</title>
        <authorList>
            <person name="Svedberg D."/>
            <person name="Winiger R.R."/>
            <person name="Berg A."/>
            <person name="Sharma H."/>
            <person name="Tellgren-Roth C."/>
            <person name="Debrunner-Vossbrinck B.A."/>
            <person name="Vossbrinck C.R."/>
            <person name="Barandun J."/>
        </authorList>
    </citation>
    <scope>NUCLEOTIDE SEQUENCE</scope>
    <source>
        <strain evidence="1">Illinois isolate</strain>
    </source>
</reference>
<dbReference type="KEGG" id="vnx:VNE69_02231"/>
<organism evidence="1 2">
    <name type="scientific">Vairimorpha necatrix</name>
    <dbReference type="NCBI Taxonomy" id="6039"/>
    <lineage>
        <taxon>Eukaryota</taxon>
        <taxon>Fungi</taxon>
        <taxon>Fungi incertae sedis</taxon>
        <taxon>Microsporidia</taxon>
        <taxon>Nosematidae</taxon>
        <taxon>Vairimorpha</taxon>
    </lineage>
</organism>
<keyword evidence="2" id="KW-1185">Reference proteome</keyword>
<protein>
    <recommendedName>
        <fullName evidence="3">PAS domain-containing protein</fullName>
    </recommendedName>
</protein>
<dbReference type="AlphaFoldDB" id="A0AAX4J9Q9"/>
<evidence type="ECO:0000313" key="2">
    <source>
        <dbReference type="Proteomes" id="UP001334084"/>
    </source>
</evidence>
<evidence type="ECO:0000313" key="1">
    <source>
        <dbReference type="EMBL" id="WUR02712.1"/>
    </source>
</evidence>
<name>A0AAX4J9Q9_9MICR</name>
<proteinExistence type="predicted"/>
<gene>
    <name evidence="1" type="ORF">VNE69_02231</name>
</gene>
<sequence>MIHLRSYKNDNSVFFDNFFKSFYQKIFNEKLKYINLCCKIFVAYEFPANLQNFLENGDFVYLFFFDRHKTLKSLMLDMIYTLSSPEYTNAEYIMGFLKKILEIHLKSGVLFRLVNYTRERNIFDEKLLLYYMVTDLNNIFTVSQNPNEKFLITEFNNKTEDVFGISMTELILEIRGLHTINLYNIYINDDNNNIIYFTEYGMNKNFLHIYLNDTDLINNDSKYLNIRIEGGDYSFKKNKICLKHLKNFKINSTNGLSNKM</sequence>